<comment type="caution">
    <text evidence="1">The sequence shown here is derived from an EMBL/GenBank/DDBJ whole genome shotgun (WGS) entry which is preliminary data.</text>
</comment>
<gene>
    <name evidence="1" type="ORF">QAD02_000921</name>
</gene>
<dbReference type="EMBL" id="CM056743">
    <property type="protein sequence ID" value="KAJ8669662.1"/>
    <property type="molecule type" value="Genomic_DNA"/>
</dbReference>
<protein>
    <submittedName>
        <fullName evidence="1">Uncharacterized protein</fullName>
    </submittedName>
</protein>
<accession>A0ACC2NES5</accession>
<name>A0ACC2NES5_9HYME</name>
<organism evidence="1 2">
    <name type="scientific">Eretmocerus hayati</name>
    <dbReference type="NCBI Taxonomy" id="131215"/>
    <lineage>
        <taxon>Eukaryota</taxon>
        <taxon>Metazoa</taxon>
        <taxon>Ecdysozoa</taxon>
        <taxon>Arthropoda</taxon>
        <taxon>Hexapoda</taxon>
        <taxon>Insecta</taxon>
        <taxon>Pterygota</taxon>
        <taxon>Neoptera</taxon>
        <taxon>Endopterygota</taxon>
        <taxon>Hymenoptera</taxon>
        <taxon>Apocrita</taxon>
        <taxon>Proctotrupomorpha</taxon>
        <taxon>Chalcidoidea</taxon>
        <taxon>Aphelinidae</taxon>
        <taxon>Aphelininae</taxon>
        <taxon>Eretmocerus</taxon>
    </lineage>
</organism>
<keyword evidence="2" id="KW-1185">Reference proteome</keyword>
<evidence type="ECO:0000313" key="2">
    <source>
        <dbReference type="Proteomes" id="UP001239111"/>
    </source>
</evidence>
<dbReference type="Proteomes" id="UP001239111">
    <property type="component" value="Chromosome 3"/>
</dbReference>
<proteinExistence type="predicted"/>
<evidence type="ECO:0000313" key="1">
    <source>
        <dbReference type="EMBL" id="KAJ8669662.1"/>
    </source>
</evidence>
<sequence length="433" mass="49176">MISFREISKSFPRYLRYSNEQLNGLSRKAYSKKSDSSSSSSSSDSDSDKTNEKKKKPIDKAPEEDLGKAFNISNTNARLNALLEKVTQAQGKRLRNEPQKPAFNIAIKPRKERFKEDPDTIEPKKSFEEELKGAAKDVAKSLGGDTKKTESELLSQVLNIRREPMASTPSQAETSTGVTQTDTAPDLPQAETPVATGTLDDLLAKMTVEEVAPVIDIRELKTELPRKRMMKDLDKRLEKPSVASSILSTKVGYARKKLQQSQKHSAPQSQVLKNHQGKLGMFTKTIGDGQSSRQLTVWETLYQKELNLAMLTTPQNVFEELIQWTEQGKLWHFPINNEQGLKGEENVHFSEHVFLDKHLKDWCPKRGPIRHFMDLVCIGLSKNPYMTVEEKTGHIMWYRDYFEDKKDLLNELGLLDDKLHAKSKGDKKEQIEA</sequence>
<reference evidence="1" key="1">
    <citation type="submission" date="2023-04" db="EMBL/GenBank/DDBJ databases">
        <title>A chromosome-level genome assembly of the parasitoid wasp Eretmocerus hayati.</title>
        <authorList>
            <person name="Zhong Y."/>
            <person name="Liu S."/>
            <person name="Liu Y."/>
        </authorList>
    </citation>
    <scope>NUCLEOTIDE SEQUENCE</scope>
    <source>
        <strain evidence="1">ZJU_SS_LIU_2023</strain>
    </source>
</reference>